<dbReference type="Pfam" id="PF13556">
    <property type="entry name" value="HTH_30"/>
    <property type="match status" value="1"/>
</dbReference>
<organism evidence="3 4">
    <name type="scientific">Kitasatospora griseola</name>
    <name type="common">Streptomyces griseolosporeus</name>
    <dbReference type="NCBI Taxonomy" id="2064"/>
    <lineage>
        <taxon>Bacteria</taxon>
        <taxon>Bacillati</taxon>
        <taxon>Actinomycetota</taxon>
        <taxon>Actinomycetes</taxon>
        <taxon>Kitasatosporales</taxon>
        <taxon>Streptomycetaceae</taxon>
        <taxon>Kitasatospora</taxon>
    </lineage>
</organism>
<comment type="caution">
    <text evidence="3">The sequence shown here is derived from an EMBL/GenBank/DDBJ whole genome shotgun (WGS) entry which is preliminary data.</text>
</comment>
<dbReference type="Proteomes" id="UP000032066">
    <property type="component" value="Unassembled WGS sequence"/>
</dbReference>
<dbReference type="Pfam" id="PF25906">
    <property type="entry name" value="PucR-like_N"/>
    <property type="match status" value="1"/>
</dbReference>
<feature type="domain" description="PucR-like N-terminal" evidence="2">
    <location>
        <begin position="22"/>
        <end position="187"/>
    </location>
</feature>
<sequence>MCTDPRWNGLSLPGGSELAGPWEGLPRELSAELRAEQQSLAAEIIREIRSAVPEFARPLSGQFGAGIQQGVETALAEFVDRVAGLPAAGPRQVRVYRALGRGELAEGRSLDALQAAFRLGARIAWRRYARVARRHRLDPEQLVTLAEAVFAHIDEVAAASVQGYMDARTDRAGALGRARHRLLDLLLSGTADPAELTAAAQSADWPLPALLAGVSLDPRPPGPSAPLPTARQPLARIASFGARPAGGDRLPDHVLINLEAPQPHLLLPDPATALTDPRITAALQGRGAVIGPPVPPALAAQSLRWARLVRASLPQAPDQPIDCRDRLADLLLLTDPALVRLIAERRLAPLAPLTPKQRDRLAATLLAWLQTGRGTAPQVAARLGIHPQTARQRLHRVHRLFGPSLSSPDTRFELEVALRATPHP</sequence>
<dbReference type="InterPro" id="IPR042070">
    <property type="entry name" value="PucR_C-HTH_sf"/>
</dbReference>
<dbReference type="Gene3D" id="1.10.10.2840">
    <property type="entry name" value="PucR C-terminal helix-turn-helix domain"/>
    <property type="match status" value="1"/>
</dbReference>
<evidence type="ECO:0000259" key="2">
    <source>
        <dbReference type="Pfam" id="PF25906"/>
    </source>
</evidence>
<dbReference type="STRING" id="2064.TR51_00805"/>
<dbReference type="AlphaFoldDB" id="A0A0D0Q162"/>
<evidence type="ECO:0000259" key="1">
    <source>
        <dbReference type="Pfam" id="PF13556"/>
    </source>
</evidence>
<gene>
    <name evidence="3" type="ORF">TR51_00805</name>
</gene>
<keyword evidence="4" id="KW-1185">Reference proteome</keyword>
<dbReference type="InterPro" id="IPR051448">
    <property type="entry name" value="CdaR-like_regulators"/>
</dbReference>
<protein>
    <submittedName>
        <fullName evidence="3">Uncharacterized protein</fullName>
    </submittedName>
</protein>
<dbReference type="PANTHER" id="PTHR33744:SF1">
    <property type="entry name" value="DNA-BINDING TRANSCRIPTIONAL ACTIVATOR ADER"/>
    <property type="match status" value="1"/>
</dbReference>
<name>A0A0D0Q162_KITGR</name>
<accession>A0A0D0Q162</accession>
<reference evidence="3 4" key="1">
    <citation type="submission" date="2015-02" db="EMBL/GenBank/DDBJ databases">
        <title>Draft genome sequence of Kitasatospora griseola MF730-N6, a bafilomycin, terpentecin and satosporin producer.</title>
        <authorList>
            <person name="Arens J.C."/>
            <person name="Haltli B."/>
            <person name="Kerr R.G."/>
        </authorList>
    </citation>
    <scope>NUCLEOTIDE SEQUENCE [LARGE SCALE GENOMIC DNA]</scope>
    <source>
        <strain evidence="3 4">MF730-N6</strain>
    </source>
</reference>
<dbReference type="PATRIC" id="fig|2064.6.peg.180"/>
<evidence type="ECO:0000313" key="4">
    <source>
        <dbReference type="Proteomes" id="UP000032066"/>
    </source>
</evidence>
<dbReference type="InterPro" id="IPR025736">
    <property type="entry name" value="PucR_C-HTH_dom"/>
</dbReference>
<dbReference type="PANTHER" id="PTHR33744">
    <property type="entry name" value="CARBOHYDRATE DIACID REGULATOR"/>
    <property type="match status" value="1"/>
</dbReference>
<dbReference type="EMBL" id="JXZB01000001">
    <property type="protein sequence ID" value="KIQ66247.1"/>
    <property type="molecule type" value="Genomic_DNA"/>
</dbReference>
<dbReference type="InterPro" id="IPR058663">
    <property type="entry name" value="PucR-like_N"/>
</dbReference>
<proteinExistence type="predicted"/>
<feature type="domain" description="PucR C-terminal helix-turn-helix" evidence="1">
    <location>
        <begin position="361"/>
        <end position="420"/>
    </location>
</feature>
<evidence type="ECO:0000313" key="3">
    <source>
        <dbReference type="EMBL" id="KIQ66247.1"/>
    </source>
</evidence>